<dbReference type="HOGENOM" id="CLU_657032_0_0_10"/>
<evidence type="ECO:0000313" key="1">
    <source>
        <dbReference type="EMBL" id="EJF53279.1"/>
    </source>
</evidence>
<proteinExistence type="predicted"/>
<gene>
    <name evidence="1" type="ORF">SapgrDRAFT_1568</name>
</gene>
<name>J0P0H4_9BACT</name>
<protein>
    <submittedName>
        <fullName evidence="1">Uncharacterized protein</fullName>
    </submittedName>
</protein>
<sequence length="418" mass="47688">MQDHRQTDRQTDSPNQYNILGATIFESDLILDKGQQLSNSYKFTPQLDGLSFDKAFLDELEIGSNGPVHILASARNALFGIPGLDYFPPIKLSSQGNGIWEFYSDGVNNTSLGLSNAPISFSWKEDKPLEASLERHLIQQKILPKVDDIGNGGTIILNVVIKNATRTRYEWKDPAFISFLDKTMDLVNQHYKEMNVNLKAEYVITEEIMTKEEFISRPEYTTNDSFMMMMYLSPDEDPYTGNWYGSSEYMQAGMESAGWNDFSDWTGREVGLAATEDFEAVIDFNKVGFFRDRAGFNYAHEALAYIIEHESGHPKFRFHPGNQGNAGQTVSRATPGHIPETIMQPGSNRSTAKNWTYDIYMRELLQILHGQCHYSEDEFDEKMILFDMNDESYQTDGTLKEFIYKDIKEIKNSQTIGN</sequence>
<evidence type="ECO:0000313" key="2">
    <source>
        <dbReference type="Proteomes" id="UP000005113"/>
    </source>
</evidence>
<reference evidence="2" key="1">
    <citation type="journal article" date="2012" name="Stand. Genomic Sci.">
        <title>Permanent draft genome sequence of the gliding predator Saprospira grandis strain Sa g1 (= HR1).</title>
        <authorList>
            <person name="Mavromatis K."/>
            <person name="Chertkov O."/>
            <person name="Lapidus A."/>
            <person name="Nolan M."/>
            <person name="Lucas S."/>
            <person name="Tice H."/>
            <person name="Del Rio T.G."/>
            <person name="Cheng J.F."/>
            <person name="Han C."/>
            <person name="Tapia R."/>
            <person name="Bruce D."/>
            <person name="Goodwin L.A."/>
            <person name="Pitluck S."/>
            <person name="Huntemann M."/>
            <person name="Liolios K."/>
            <person name="Pagani I."/>
            <person name="Ivanova N."/>
            <person name="Mikhailova N."/>
            <person name="Pati A."/>
            <person name="Chen A."/>
            <person name="Palaniappan K."/>
            <person name="Land M."/>
            <person name="Brambilla E.M."/>
            <person name="Rohde M."/>
            <person name="Spring S."/>
            <person name="Goker M."/>
            <person name="Detter J.C."/>
            <person name="Bristow J."/>
            <person name="Eisen J.A."/>
            <person name="Markowitz V."/>
            <person name="Hugenholtz P."/>
            <person name="Kyrpides N.C."/>
            <person name="Klenk H.P."/>
            <person name="Woyke T."/>
        </authorList>
    </citation>
    <scope>NUCLEOTIDE SEQUENCE [LARGE SCALE GENOMIC DNA]</scope>
    <source>
        <strain evidence="2">DSM 2844</strain>
    </source>
</reference>
<dbReference type="RefSeq" id="WP_002658815.1">
    <property type="nucleotide sequence ID" value="NZ_JH719942.1"/>
</dbReference>
<organism evidence="1 2">
    <name type="scientific">Saprospira grandis DSM 2844</name>
    <dbReference type="NCBI Taxonomy" id="694433"/>
    <lineage>
        <taxon>Bacteria</taxon>
        <taxon>Pseudomonadati</taxon>
        <taxon>Bacteroidota</taxon>
        <taxon>Saprospiria</taxon>
        <taxon>Saprospirales</taxon>
        <taxon>Saprospiraceae</taxon>
        <taxon>Saprospira</taxon>
    </lineage>
</organism>
<dbReference type="Proteomes" id="UP000005113">
    <property type="component" value="Unassembled WGS sequence"/>
</dbReference>
<dbReference type="EMBL" id="JH719942">
    <property type="protein sequence ID" value="EJF53279.1"/>
    <property type="molecule type" value="Genomic_DNA"/>
</dbReference>
<accession>J0P0H4</accession>
<dbReference type="AlphaFoldDB" id="J0P0H4"/>